<dbReference type="EMBL" id="JAOYEY010000043">
    <property type="protein sequence ID" value="MCV9886741.1"/>
    <property type="molecule type" value="Genomic_DNA"/>
</dbReference>
<dbReference type="RefSeq" id="WP_264143285.1">
    <property type="nucleotide sequence ID" value="NZ_JAOYEY010000043.1"/>
</dbReference>
<protein>
    <submittedName>
        <fullName evidence="2">ABC transporter permease</fullName>
    </submittedName>
</protein>
<proteinExistence type="predicted"/>
<feature type="transmembrane region" description="Helical" evidence="1">
    <location>
        <begin position="124"/>
        <end position="153"/>
    </location>
</feature>
<keyword evidence="1" id="KW-0472">Membrane</keyword>
<comment type="caution">
    <text evidence="2">The sequence shown here is derived from an EMBL/GenBank/DDBJ whole genome shotgun (WGS) entry which is preliminary data.</text>
</comment>
<organism evidence="2 3">
    <name type="scientific">Metabacillus halosaccharovorans</name>
    <dbReference type="NCBI Taxonomy" id="930124"/>
    <lineage>
        <taxon>Bacteria</taxon>
        <taxon>Bacillati</taxon>
        <taxon>Bacillota</taxon>
        <taxon>Bacilli</taxon>
        <taxon>Bacillales</taxon>
        <taxon>Bacillaceae</taxon>
        <taxon>Metabacillus</taxon>
    </lineage>
</organism>
<name>A0ABT3DIK9_9BACI</name>
<feature type="transmembrane region" description="Helical" evidence="1">
    <location>
        <begin position="24"/>
        <end position="46"/>
    </location>
</feature>
<keyword evidence="1" id="KW-1133">Transmembrane helix</keyword>
<feature type="transmembrane region" description="Helical" evidence="1">
    <location>
        <begin position="165"/>
        <end position="189"/>
    </location>
</feature>
<feature type="transmembrane region" description="Helical" evidence="1">
    <location>
        <begin position="436"/>
        <end position="457"/>
    </location>
</feature>
<feature type="transmembrane region" description="Helical" evidence="1">
    <location>
        <begin position="83"/>
        <end position="103"/>
    </location>
</feature>
<feature type="transmembrane region" description="Helical" evidence="1">
    <location>
        <begin position="393"/>
        <end position="416"/>
    </location>
</feature>
<evidence type="ECO:0000313" key="3">
    <source>
        <dbReference type="Proteomes" id="UP001526147"/>
    </source>
</evidence>
<sequence>MWKQLYSETGTMTRFLIRRDRIRFPIWIIVLSFITIVTATAFTGLYKSEEERQAIAETMKNPAMTAMVGPGYGLDHYTEGPMMAHQMLLFTAIVVAIMSILLVTRHTRADEEEGRLELIRSLPVGRLSALSSTMIVLIAMNSLLSIIIGFGLYSLQIGSMDLDGSLLYGVVLGTTGIFFSAVTAFFAQVSSNARGTIGLSFTVLGISYLIRAIGDVSNETISWFSPLGWGLKTEVYVNNYWWPVGLTILFSIILMILAYYLNTIRDVGAGFISSRPGRKHASRLLQSSLGLAFRIQRTSIMTWAIGMFILGVSYGSVFGDLELFFSSNEMVSQMLTPVEGLTLTEQFVSMLMSVISMISTVPALIFLFKLKGEEKQNRTEHLLTRAVSRYKLLGSYLFLSLILGFVMLCLATIGLWAAAASVMQEPISFSLLCKAAIVYLPAIWMMTGLGVFVIGVIPRISGFAWLYLGYSFFVVYLGELLQFPEWMGNLSPFGHVPQLPVEEINYVSITLLTCISVVLMIIGFIGYRKRDIEG</sequence>
<feature type="transmembrane region" description="Helical" evidence="1">
    <location>
        <begin position="196"/>
        <end position="214"/>
    </location>
</feature>
<feature type="transmembrane region" description="Helical" evidence="1">
    <location>
        <begin position="504"/>
        <end position="527"/>
    </location>
</feature>
<feature type="transmembrane region" description="Helical" evidence="1">
    <location>
        <begin position="464"/>
        <end position="484"/>
    </location>
</feature>
<reference evidence="2 3" key="1">
    <citation type="submission" date="2022-10" db="EMBL/GenBank/DDBJ databases">
        <title>Draft genome assembly of moderately radiation resistant bacterium Metabacillus halosaccharovorans.</title>
        <authorList>
            <person name="Pal S."/>
            <person name="Gopinathan A."/>
        </authorList>
    </citation>
    <scope>NUCLEOTIDE SEQUENCE [LARGE SCALE GENOMIC DNA]</scope>
    <source>
        <strain evidence="2 3">VITHBRA001</strain>
    </source>
</reference>
<gene>
    <name evidence="2" type="ORF">OIH86_13970</name>
</gene>
<evidence type="ECO:0000313" key="2">
    <source>
        <dbReference type="EMBL" id="MCV9886741.1"/>
    </source>
</evidence>
<feature type="transmembrane region" description="Helical" evidence="1">
    <location>
        <begin position="303"/>
        <end position="327"/>
    </location>
</feature>
<feature type="transmembrane region" description="Helical" evidence="1">
    <location>
        <begin position="347"/>
        <end position="368"/>
    </location>
</feature>
<feature type="transmembrane region" description="Helical" evidence="1">
    <location>
        <begin position="240"/>
        <end position="261"/>
    </location>
</feature>
<evidence type="ECO:0000256" key="1">
    <source>
        <dbReference type="SAM" id="Phobius"/>
    </source>
</evidence>
<accession>A0ABT3DIK9</accession>
<keyword evidence="3" id="KW-1185">Reference proteome</keyword>
<dbReference type="Proteomes" id="UP001526147">
    <property type="component" value="Unassembled WGS sequence"/>
</dbReference>
<keyword evidence="1" id="KW-0812">Transmembrane</keyword>